<evidence type="ECO:0000313" key="1">
    <source>
        <dbReference type="EMBL" id="CAK9263491.1"/>
    </source>
</evidence>
<proteinExistence type="predicted"/>
<dbReference type="Proteomes" id="UP001497444">
    <property type="component" value="Chromosome 15"/>
</dbReference>
<accession>A0ABP0WBF3</accession>
<keyword evidence="2" id="KW-1185">Reference proteome</keyword>
<name>A0ABP0WBF3_9BRYO</name>
<reference evidence="1" key="1">
    <citation type="submission" date="2024-02" db="EMBL/GenBank/DDBJ databases">
        <authorList>
            <consortium name="ELIXIR-Norway"/>
            <consortium name="Elixir Norway"/>
        </authorList>
    </citation>
    <scope>NUCLEOTIDE SEQUENCE</scope>
</reference>
<organism evidence="1 2">
    <name type="scientific">Sphagnum jensenii</name>
    <dbReference type="NCBI Taxonomy" id="128206"/>
    <lineage>
        <taxon>Eukaryota</taxon>
        <taxon>Viridiplantae</taxon>
        <taxon>Streptophyta</taxon>
        <taxon>Embryophyta</taxon>
        <taxon>Bryophyta</taxon>
        <taxon>Sphagnophytina</taxon>
        <taxon>Sphagnopsida</taxon>
        <taxon>Sphagnales</taxon>
        <taxon>Sphagnaceae</taxon>
        <taxon>Sphagnum</taxon>
    </lineage>
</organism>
<gene>
    <name evidence="1" type="ORF">CSSPJE1EN1_LOCUS8969</name>
</gene>
<dbReference type="InterPro" id="IPR036643">
    <property type="entry name" value="RNApol_insert_sf"/>
</dbReference>
<evidence type="ECO:0000313" key="2">
    <source>
        <dbReference type="Proteomes" id="UP001497444"/>
    </source>
</evidence>
<dbReference type="EMBL" id="OZ020110">
    <property type="protein sequence ID" value="CAK9263491.1"/>
    <property type="molecule type" value="Genomic_DNA"/>
</dbReference>
<dbReference type="SUPFAM" id="SSF56553">
    <property type="entry name" value="Insert subdomain of RNA polymerase alpha subunit"/>
    <property type="match status" value="1"/>
</dbReference>
<protein>
    <submittedName>
        <fullName evidence="1">Uncharacterized protein</fullName>
    </submittedName>
</protein>
<sequence>MIQNEEILVSVRVTIRDIIFPPSIEVIDIMQYIATFTKVIHLDIEIKIEKDCGYCTHDSIKSTNGYFSIDVVFTPI</sequence>
<dbReference type="Gene3D" id="2.170.120.12">
    <property type="entry name" value="DNA-directed RNA polymerase, insert domain"/>
    <property type="match status" value="1"/>
</dbReference>